<protein>
    <submittedName>
        <fullName evidence="2">Uncharacterized protein</fullName>
    </submittedName>
</protein>
<evidence type="ECO:0000313" key="2">
    <source>
        <dbReference type="EMBL" id="GLI61616.1"/>
    </source>
</evidence>
<sequence length="162" mass="18075">MQDLRRQVVRLQECMAALKTSLTCQYKETLTAQDEVVKLTEILCALQVQVAHQQQQQSAAAIDSSRGANMYVAAAERAAEVHQQLQAVEAAPANYYAAAVAAALTNTPAERMKFLEKKVRVLEEVKPVYKQLMKLAEKEKADLQVVLVIKNSEISKCRRRCA</sequence>
<dbReference type="EMBL" id="BSDZ01000010">
    <property type="protein sequence ID" value="GLI61616.1"/>
    <property type="molecule type" value="Genomic_DNA"/>
</dbReference>
<evidence type="ECO:0000313" key="3">
    <source>
        <dbReference type="Proteomes" id="UP001165090"/>
    </source>
</evidence>
<reference evidence="2" key="1">
    <citation type="submission" date="2022-12" db="EMBL/GenBank/DDBJ databases">
        <authorList>
            <person name="Yamamoto K."/>
            <person name="Nozaki H."/>
        </authorList>
    </citation>
    <scope>NUCLEOTIDE SEQUENCE</scope>
    <source>
        <strain evidence="2">NIES-4468</strain>
    </source>
</reference>
<accession>A0ABQ5RW11</accession>
<proteinExistence type="predicted"/>
<evidence type="ECO:0000313" key="1">
    <source>
        <dbReference type="EMBL" id="GLI61613.1"/>
    </source>
</evidence>
<organism evidence="2 3">
    <name type="scientific">Volvox africanus</name>
    <dbReference type="NCBI Taxonomy" id="51714"/>
    <lineage>
        <taxon>Eukaryota</taxon>
        <taxon>Viridiplantae</taxon>
        <taxon>Chlorophyta</taxon>
        <taxon>core chlorophytes</taxon>
        <taxon>Chlorophyceae</taxon>
        <taxon>CS clade</taxon>
        <taxon>Chlamydomonadales</taxon>
        <taxon>Volvocaceae</taxon>
        <taxon>Volvox</taxon>
    </lineage>
</organism>
<gene>
    <name evidence="1" type="ORF">VaNZ11_004031</name>
    <name evidence="2" type="ORF">VaNZ11_004034</name>
</gene>
<name>A0ABQ5RW11_9CHLO</name>
<comment type="caution">
    <text evidence="2">The sequence shown here is derived from an EMBL/GenBank/DDBJ whole genome shotgun (WGS) entry which is preliminary data.</text>
</comment>
<dbReference type="Proteomes" id="UP001165090">
    <property type="component" value="Unassembled WGS sequence"/>
</dbReference>
<dbReference type="EMBL" id="BSDZ01000010">
    <property type="protein sequence ID" value="GLI61613.1"/>
    <property type="molecule type" value="Genomic_DNA"/>
</dbReference>
<reference evidence="2 3" key="2">
    <citation type="journal article" date="2023" name="IScience">
        <title>Expanded male sex-determining region conserved during the evolution of homothallism in the green alga Volvox.</title>
        <authorList>
            <person name="Yamamoto K."/>
            <person name="Matsuzaki R."/>
            <person name="Mahakham W."/>
            <person name="Heman W."/>
            <person name="Sekimoto H."/>
            <person name="Kawachi M."/>
            <person name="Minakuchi Y."/>
            <person name="Toyoda A."/>
            <person name="Nozaki H."/>
        </authorList>
    </citation>
    <scope>NUCLEOTIDE SEQUENCE [LARGE SCALE GENOMIC DNA]</scope>
    <source>
        <strain evidence="2 3">NIES-4468</strain>
    </source>
</reference>
<keyword evidence="3" id="KW-1185">Reference proteome</keyword>